<dbReference type="Pfam" id="PF20985">
    <property type="entry name" value="Legum_prodom"/>
    <property type="match status" value="1"/>
</dbReference>
<reference evidence="11" key="1">
    <citation type="submission" date="2017-01" db="EMBL/GenBank/DDBJ databases">
        <title>Comparative genomics of anhydrobiosis in the tardigrade Hypsibius dujardini.</title>
        <authorList>
            <person name="Yoshida Y."/>
            <person name="Koutsovoulos G."/>
            <person name="Laetsch D."/>
            <person name="Stevens L."/>
            <person name="Kumar S."/>
            <person name="Horikawa D."/>
            <person name="Ishino K."/>
            <person name="Komine S."/>
            <person name="Tomita M."/>
            <person name="Blaxter M."/>
            <person name="Arakawa K."/>
        </authorList>
    </citation>
    <scope>NUCLEOTIDE SEQUENCE [LARGE SCALE GENOMIC DNA]</scope>
    <source>
        <strain evidence="11">Z151</strain>
    </source>
</reference>
<dbReference type="GO" id="GO:0005773">
    <property type="term" value="C:vacuole"/>
    <property type="evidence" value="ECO:0007669"/>
    <property type="project" value="GOC"/>
</dbReference>
<dbReference type="InterPro" id="IPR001096">
    <property type="entry name" value="Peptidase_C13"/>
</dbReference>
<comment type="similarity">
    <text evidence="2">Belongs to the peptidase C13 family.</text>
</comment>
<dbReference type="InterPro" id="IPR046427">
    <property type="entry name" value="Legumain_prodom_sf"/>
</dbReference>
<evidence type="ECO:0000256" key="4">
    <source>
        <dbReference type="ARBA" id="ARBA00022670"/>
    </source>
</evidence>
<organism evidence="10 11">
    <name type="scientific">Hypsibius exemplaris</name>
    <name type="common">Freshwater tardigrade</name>
    <dbReference type="NCBI Taxonomy" id="2072580"/>
    <lineage>
        <taxon>Eukaryota</taxon>
        <taxon>Metazoa</taxon>
        <taxon>Ecdysozoa</taxon>
        <taxon>Tardigrada</taxon>
        <taxon>Eutardigrada</taxon>
        <taxon>Parachela</taxon>
        <taxon>Hypsibioidea</taxon>
        <taxon>Hypsibiidae</taxon>
        <taxon>Hypsibius</taxon>
    </lineage>
</organism>
<dbReference type="InterPro" id="IPR048501">
    <property type="entry name" value="Legum_prodom"/>
</dbReference>
<proteinExistence type="inferred from homology"/>
<gene>
    <name evidence="10" type="ORF">BV898_10179</name>
</gene>
<evidence type="ECO:0000256" key="7">
    <source>
        <dbReference type="ARBA" id="ARBA00022807"/>
    </source>
</evidence>
<evidence type="ECO:0000256" key="1">
    <source>
        <dbReference type="ARBA" id="ARBA00000810"/>
    </source>
</evidence>
<dbReference type="GO" id="GO:0006624">
    <property type="term" value="P:vacuolar protein processing"/>
    <property type="evidence" value="ECO:0007669"/>
    <property type="project" value="TreeGrafter"/>
</dbReference>
<comment type="catalytic activity">
    <reaction evidence="1">
        <text>Hydrolysis of proteins and small molecule substrates at -Asn-|-Xaa- bonds.</text>
        <dbReference type="EC" id="3.4.22.34"/>
    </reaction>
</comment>
<dbReference type="PANTHER" id="PTHR12000:SF42">
    <property type="entry name" value="LEGUMAIN"/>
    <property type="match status" value="1"/>
</dbReference>
<dbReference type="CDD" id="cd21115">
    <property type="entry name" value="legumain_C"/>
    <property type="match status" value="1"/>
</dbReference>
<feature type="domain" description="Legumain prodomain" evidence="9">
    <location>
        <begin position="563"/>
        <end position="661"/>
    </location>
</feature>
<accession>A0A1W0WKI7</accession>
<dbReference type="EC" id="3.4.22.34" evidence="3"/>
<keyword evidence="8" id="KW-1133">Transmembrane helix</keyword>
<keyword evidence="8" id="KW-0812">Transmembrane</keyword>
<dbReference type="AlphaFoldDB" id="A0A1W0WKI7"/>
<dbReference type="EMBL" id="MTYJ01000085">
    <property type="protein sequence ID" value="OQV15706.1"/>
    <property type="molecule type" value="Genomic_DNA"/>
</dbReference>
<keyword evidence="8" id="KW-0472">Membrane</keyword>
<evidence type="ECO:0000256" key="2">
    <source>
        <dbReference type="ARBA" id="ARBA00009941"/>
    </source>
</evidence>
<evidence type="ECO:0000256" key="8">
    <source>
        <dbReference type="SAM" id="Phobius"/>
    </source>
</evidence>
<keyword evidence="6" id="KW-0378">Hydrolase</keyword>
<dbReference type="PRINTS" id="PR00776">
    <property type="entry name" value="HEMOGLOBNASE"/>
</dbReference>
<dbReference type="Gene3D" id="3.40.50.1460">
    <property type="match status" value="1"/>
</dbReference>
<evidence type="ECO:0000256" key="3">
    <source>
        <dbReference type="ARBA" id="ARBA00012628"/>
    </source>
</evidence>
<evidence type="ECO:0000313" key="10">
    <source>
        <dbReference type="EMBL" id="OQV15706.1"/>
    </source>
</evidence>
<dbReference type="Proteomes" id="UP000192578">
    <property type="component" value="Unassembled WGS sequence"/>
</dbReference>
<evidence type="ECO:0000313" key="11">
    <source>
        <dbReference type="Proteomes" id="UP000192578"/>
    </source>
</evidence>
<sequence length="670" mass="75013">MTSQYVSMKRSAMTSPTSRSEFRDDVTVSLDQTFRDDVTIRLDETFRDDVTVGLMSSACQLSLSIPARNEPKRLSGFIGSAPSGRTFKTVFWKVDLDTVAKGKTWAEMLEQLKAMWWPYPGEQLDWLKKYYFRLKSRPKLDELATQRCCHMTLRKIKSEFGYSTREICCAMVAMMTARRIPEMVAPPMCIVRGGGCSTGEVNRCPVCEKEDLLHSKMLLRLLMLAGCVAATLAVVFPPSVNRFLEEQQGDLDAKNDTKLWVLIVAGSNGFYNYRHQADAYHAYQIMKRHGLPDEQIILMHFDDIAHDPENPTPGIVINHPNGSDVYKGVLKDYTGATVTAPNFLNILSGNAKAMKGIGSGRVINSRPQDHIFVNFVDHGAPGLVAFPSDELSATDLNAVIKKMYKAKRFAKMLFYVEACESGSMFENLLPKNINVFATTAANAEESSYACYYDDLRQTYLGDVYSVNWMEDTDEENLSKETIQTQFELVKGETNTSHVEEYGDLNLAKLVLGEFFGGSFADPIVLPKASKTDAVPSEQVYMKLLAIKVEKATSKEERHYWSEQIRSAGAKRSFLTKTLVKIANAVADNPARSNVEALLRTRRPIDEDSHECLAVANKFFSKTCFSLAKNEFALFNAPRLLANACMDGVSAKQLVQVMQEVCTHQPMTGIH</sequence>
<dbReference type="GO" id="GO:0051603">
    <property type="term" value="P:proteolysis involved in protein catabolic process"/>
    <property type="evidence" value="ECO:0007669"/>
    <property type="project" value="TreeGrafter"/>
</dbReference>
<dbReference type="Pfam" id="PF01650">
    <property type="entry name" value="Peptidase_C13"/>
    <property type="match status" value="1"/>
</dbReference>
<dbReference type="PANTHER" id="PTHR12000">
    <property type="entry name" value="HEMOGLOBINASE FAMILY MEMBER"/>
    <property type="match status" value="1"/>
</dbReference>
<comment type="caution">
    <text evidence="10">The sequence shown here is derived from an EMBL/GenBank/DDBJ whole genome shotgun (WGS) entry which is preliminary data.</text>
</comment>
<name>A0A1W0WKI7_HYPEX</name>
<dbReference type="OrthoDB" id="192611at2759"/>
<keyword evidence="4" id="KW-0645">Protease</keyword>
<evidence type="ECO:0000256" key="5">
    <source>
        <dbReference type="ARBA" id="ARBA00022729"/>
    </source>
</evidence>
<evidence type="ECO:0000259" key="9">
    <source>
        <dbReference type="Pfam" id="PF20985"/>
    </source>
</evidence>
<dbReference type="Gene3D" id="1.10.132.130">
    <property type="match status" value="1"/>
</dbReference>
<feature type="transmembrane region" description="Helical" evidence="8">
    <location>
        <begin position="218"/>
        <end position="236"/>
    </location>
</feature>
<keyword evidence="5" id="KW-0732">Signal</keyword>
<dbReference type="GO" id="GO:0004197">
    <property type="term" value="F:cysteine-type endopeptidase activity"/>
    <property type="evidence" value="ECO:0007669"/>
    <property type="project" value="UniProtKB-EC"/>
</dbReference>
<protein>
    <recommendedName>
        <fullName evidence="3">legumain</fullName>
        <ecNumber evidence="3">3.4.22.34</ecNumber>
    </recommendedName>
</protein>
<evidence type="ECO:0000256" key="6">
    <source>
        <dbReference type="ARBA" id="ARBA00022801"/>
    </source>
</evidence>
<dbReference type="FunFam" id="3.40.50.1460:FF:000006">
    <property type="entry name" value="Legumain"/>
    <property type="match status" value="1"/>
</dbReference>
<keyword evidence="7" id="KW-0788">Thiol protease</keyword>
<keyword evidence="11" id="KW-1185">Reference proteome</keyword>